<dbReference type="Proteomes" id="UP000823561">
    <property type="component" value="Chromosome 2"/>
</dbReference>
<dbReference type="EMBL" id="JADWDJ010000002">
    <property type="protein sequence ID" value="KAG5284929.1"/>
    <property type="molecule type" value="Genomic_DNA"/>
</dbReference>
<organism evidence="2 3">
    <name type="scientific">Alosa alosa</name>
    <name type="common">allis shad</name>
    <dbReference type="NCBI Taxonomy" id="278164"/>
    <lineage>
        <taxon>Eukaryota</taxon>
        <taxon>Metazoa</taxon>
        <taxon>Chordata</taxon>
        <taxon>Craniata</taxon>
        <taxon>Vertebrata</taxon>
        <taxon>Euteleostomi</taxon>
        <taxon>Actinopterygii</taxon>
        <taxon>Neopterygii</taxon>
        <taxon>Teleostei</taxon>
        <taxon>Clupei</taxon>
        <taxon>Clupeiformes</taxon>
        <taxon>Clupeoidei</taxon>
        <taxon>Clupeidae</taxon>
        <taxon>Alosa</taxon>
    </lineage>
</organism>
<proteinExistence type="predicted"/>
<accession>A0AAV6HC46</accession>
<evidence type="ECO:0000256" key="1">
    <source>
        <dbReference type="SAM" id="MobiDB-lite"/>
    </source>
</evidence>
<evidence type="ECO:0000313" key="3">
    <source>
        <dbReference type="Proteomes" id="UP000823561"/>
    </source>
</evidence>
<gene>
    <name evidence="2" type="ORF">AALO_G00032080</name>
</gene>
<feature type="compositionally biased region" description="Polar residues" evidence="1">
    <location>
        <begin position="15"/>
        <end position="26"/>
    </location>
</feature>
<name>A0AAV6HC46_9TELE</name>
<evidence type="ECO:0000313" key="2">
    <source>
        <dbReference type="EMBL" id="KAG5284929.1"/>
    </source>
</evidence>
<protein>
    <submittedName>
        <fullName evidence="2">Uncharacterized protein</fullName>
    </submittedName>
</protein>
<keyword evidence="3" id="KW-1185">Reference proteome</keyword>
<comment type="caution">
    <text evidence="2">The sequence shown here is derived from an EMBL/GenBank/DDBJ whole genome shotgun (WGS) entry which is preliminary data.</text>
</comment>
<sequence>MQDGSRPLHPGVSQLARQTTVSRDNYHSQKTLPHYLPSCSSPCHDPVRNQSIAKTVWTSTPAKGFAICPVQ</sequence>
<reference evidence="2" key="1">
    <citation type="submission" date="2020-10" db="EMBL/GenBank/DDBJ databases">
        <title>Chromosome-scale genome assembly of the Allis shad, Alosa alosa.</title>
        <authorList>
            <person name="Margot Z."/>
            <person name="Christophe K."/>
            <person name="Cabau C."/>
            <person name="Louis A."/>
            <person name="Berthelot C."/>
            <person name="Parey E."/>
            <person name="Roest Crollius H."/>
            <person name="Montfort J."/>
            <person name="Robinson-Rechavi M."/>
            <person name="Bucao C."/>
            <person name="Bouchez O."/>
            <person name="Gislard M."/>
            <person name="Lluch J."/>
            <person name="Milhes M."/>
            <person name="Lampietro C."/>
            <person name="Lopez Roques C."/>
            <person name="Donnadieu C."/>
            <person name="Braasch I."/>
            <person name="Desvignes T."/>
            <person name="Postlethwait J."/>
            <person name="Bobe J."/>
            <person name="Guiguen Y."/>
        </authorList>
    </citation>
    <scope>NUCLEOTIDE SEQUENCE</scope>
    <source>
        <strain evidence="2">M-15738</strain>
        <tissue evidence="2">Blood</tissue>
    </source>
</reference>
<dbReference type="AlphaFoldDB" id="A0AAV6HC46"/>
<feature type="region of interest" description="Disordered" evidence="1">
    <location>
        <begin position="1"/>
        <end position="26"/>
    </location>
</feature>